<keyword evidence="3" id="KW-0949">S-adenosyl-L-methionine</keyword>
<sequence length="214" mass="23669">MKVQATQVPAPDEIADEWRRRAERPGLARVMRASQPAALAESTTARTRQLVTHHLRSLGPIGSALEIGCGMGRITPVIAARADAVTAIDMTPRMLDLARAACAHLPGVEFRQAAVQRLPWRDKRFDVAVCVWVLMHVLDDDEIARACRAIAGAARHLVLVEYEHADIPVGRYSRLRDLDDYLALLPGSRLVERHELTYGGDRSFAALIALEDPR</sequence>
<dbReference type="CDD" id="cd02440">
    <property type="entry name" value="AdoMet_MTases"/>
    <property type="match status" value="1"/>
</dbReference>
<keyword evidence="1 5" id="KW-0489">Methyltransferase</keyword>
<dbReference type="Proteomes" id="UP000199682">
    <property type="component" value="Unassembled WGS sequence"/>
</dbReference>
<keyword evidence="2 5" id="KW-0808">Transferase</keyword>
<proteinExistence type="predicted"/>
<dbReference type="RefSeq" id="WP_256334464.1">
    <property type="nucleotide sequence ID" value="NZ_FNET01000001.1"/>
</dbReference>
<dbReference type="Pfam" id="PF13649">
    <property type="entry name" value="Methyltransf_25"/>
    <property type="match status" value="1"/>
</dbReference>
<name>A0A1G8SKU7_9PSEU</name>
<reference evidence="6" key="1">
    <citation type="submission" date="2016-10" db="EMBL/GenBank/DDBJ databases">
        <authorList>
            <person name="Varghese N."/>
            <person name="Submissions S."/>
        </authorList>
    </citation>
    <scope>NUCLEOTIDE SEQUENCE [LARGE SCALE GENOMIC DNA]</scope>
    <source>
        <strain evidence="6">DSM 44796</strain>
    </source>
</reference>
<accession>A0A1G8SKU7</accession>
<dbReference type="SUPFAM" id="SSF53335">
    <property type="entry name" value="S-adenosyl-L-methionine-dependent methyltransferases"/>
    <property type="match status" value="1"/>
</dbReference>
<evidence type="ECO:0000259" key="4">
    <source>
        <dbReference type="Pfam" id="PF13649"/>
    </source>
</evidence>
<evidence type="ECO:0000256" key="3">
    <source>
        <dbReference type="ARBA" id="ARBA00022691"/>
    </source>
</evidence>
<evidence type="ECO:0000313" key="6">
    <source>
        <dbReference type="Proteomes" id="UP000199682"/>
    </source>
</evidence>
<dbReference type="GO" id="GO:0008168">
    <property type="term" value="F:methyltransferase activity"/>
    <property type="evidence" value="ECO:0007669"/>
    <property type="project" value="UniProtKB-KW"/>
</dbReference>
<dbReference type="GO" id="GO:0032259">
    <property type="term" value="P:methylation"/>
    <property type="evidence" value="ECO:0007669"/>
    <property type="project" value="UniProtKB-KW"/>
</dbReference>
<dbReference type="EMBL" id="FNET01000001">
    <property type="protein sequence ID" value="SDJ29240.1"/>
    <property type="molecule type" value="Genomic_DNA"/>
</dbReference>
<feature type="domain" description="Methyltransferase" evidence="4">
    <location>
        <begin position="65"/>
        <end position="152"/>
    </location>
</feature>
<evidence type="ECO:0000256" key="2">
    <source>
        <dbReference type="ARBA" id="ARBA00022679"/>
    </source>
</evidence>
<protein>
    <submittedName>
        <fullName evidence="5">Methyltransferase domain-containing protein</fullName>
    </submittedName>
</protein>
<dbReference type="PANTHER" id="PTHR43464">
    <property type="entry name" value="METHYLTRANSFERASE"/>
    <property type="match status" value="1"/>
</dbReference>
<dbReference type="PANTHER" id="PTHR43464:SF19">
    <property type="entry name" value="UBIQUINONE BIOSYNTHESIS O-METHYLTRANSFERASE, MITOCHONDRIAL"/>
    <property type="match status" value="1"/>
</dbReference>
<gene>
    <name evidence="5" type="ORF">SAMN04488074_101999</name>
</gene>
<dbReference type="Gene3D" id="3.40.50.150">
    <property type="entry name" value="Vaccinia Virus protein VP39"/>
    <property type="match status" value="1"/>
</dbReference>
<evidence type="ECO:0000256" key="1">
    <source>
        <dbReference type="ARBA" id="ARBA00022603"/>
    </source>
</evidence>
<evidence type="ECO:0000313" key="5">
    <source>
        <dbReference type="EMBL" id="SDJ29240.1"/>
    </source>
</evidence>
<dbReference type="InterPro" id="IPR029063">
    <property type="entry name" value="SAM-dependent_MTases_sf"/>
</dbReference>
<dbReference type="AlphaFoldDB" id="A0A1G8SKU7"/>
<dbReference type="InterPro" id="IPR041698">
    <property type="entry name" value="Methyltransf_25"/>
</dbReference>
<organism evidence="5 6">
    <name type="scientific">Lentzea albidocapillata subsp. violacea</name>
    <dbReference type="NCBI Taxonomy" id="128104"/>
    <lineage>
        <taxon>Bacteria</taxon>
        <taxon>Bacillati</taxon>
        <taxon>Actinomycetota</taxon>
        <taxon>Actinomycetes</taxon>
        <taxon>Pseudonocardiales</taxon>
        <taxon>Pseudonocardiaceae</taxon>
        <taxon>Lentzea</taxon>
    </lineage>
</organism>